<dbReference type="SMART" id="SM00487">
    <property type="entry name" value="DEXDc"/>
    <property type="match status" value="1"/>
</dbReference>
<comment type="subcellular location">
    <subcellularLocation>
        <location evidence="1">Cytoplasm</location>
    </subcellularLocation>
</comment>
<keyword evidence="5" id="KW-0963">Cytoplasm</keyword>
<dbReference type="Pfam" id="PF00271">
    <property type="entry name" value="Helicase_C"/>
    <property type="match status" value="1"/>
</dbReference>
<dbReference type="InterPro" id="IPR014001">
    <property type="entry name" value="Helicase_ATP-bd"/>
</dbReference>
<dbReference type="Pfam" id="PF00567">
    <property type="entry name" value="TUDOR"/>
    <property type="match status" value="1"/>
</dbReference>
<dbReference type="FunFam" id="1.20.120.1080:FF:000081">
    <property type="entry name" value="Tudor domain containing 9"/>
    <property type="match status" value="1"/>
</dbReference>
<dbReference type="InterPro" id="IPR001650">
    <property type="entry name" value="Helicase_C-like"/>
</dbReference>
<evidence type="ECO:0000256" key="7">
    <source>
        <dbReference type="ARBA" id="ARBA00022782"/>
    </source>
</evidence>
<keyword evidence="19" id="KW-1185">Reference proteome</keyword>
<evidence type="ECO:0000256" key="10">
    <source>
        <dbReference type="ARBA" id="ARBA00022840"/>
    </source>
</evidence>
<evidence type="ECO:0000256" key="8">
    <source>
        <dbReference type="ARBA" id="ARBA00022801"/>
    </source>
</evidence>
<evidence type="ECO:0000259" key="17">
    <source>
        <dbReference type="PROSITE" id="PS51194"/>
    </source>
</evidence>
<reference evidence="18 19" key="1">
    <citation type="submission" date="2024-02" db="EMBL/GenBank/DDBJ databases">
        <title>Chromosome-scale genome assembly of the rough periwinkle Littorina saxatilis.</title>
        <authorList>
            <person name="De Jode A."/>
            <person name="Faria R."/>
            <person name="Formenti G."/>
            <person name="Sims Y."/>
            <person name="Smith T.P."/>
            <person name="Tracey A."/>
            <person name="Wood J.M.D."/>
            <person name="Zagrodzka Z.B."/>
            <person name="Johannesson K."/>
            <person name="Butlin R.K."/>
            <person name="Leder E.H."/>
        </authorList>
    </citation>
    <scope>NUCLEOTIDE SEQUENCE [LARGE SCALE GENOMIC DNA]</scope>
    <source>
        <strain evidence="18">Snail1</strain>
        <tissue evidence="18">Muscle</tissue>
    </source>
</reference>
<dbReference type="PROSITE" id="PS50304">
    <property type="entry name" value="TUDOR"/>
    <property type="match status" value="1"/>
</dbReference>
<comment type="catalytic activity">
    <reaction evidence="14">
        <text>ATP + H2O = ADP + phosphate + H(+)</text>
        <dbReference type="Rhea" id="RHEA:13065"/>
        <dbReference type="ChEBI" id="CHEBI:15377"/>
        <dbReference type="ChEBI" id="CHEBI:15378"/>
        <dbReference type="ChEBI" id="CHEBI:30616"/>
        <dbReference type="ChEBI" id="CHEBI:43474"/>
        <dbReference type="ChEBI" id="CHEBI:456216"/>
        <dbReference type="EC" id="3.6.4.13"/>
    </reaction>
</comment>
<sequence length="1477" mass="166613">MALSTEISLDQIDDWFQIGKKATSSSLNGLPAGTLLGRQLDPKTKLAHVTEEPNFDQYYPSYKRQNSSQAGHAQYQEYIRQSQENIEPGGRVSPSDLSDRLDQLDVDSTVCGSVAMPEDFIPEGATAVYDNYSFQHCYDPKLPITRKAEEVILTIESNQVTIIQGSTGSGKTTQVPQFILDHYAAKGEYCNIIVTQPRRIAAVSIAKRVCQERGWPVGSVCGYQIGMDLKFGDDTRLLYCTTGVLREKLINKKNMHQYTHVILDEVHERDQESDFALLVVKKLLRTNSQHVKVILMSATMNSDQFARYFSLPVMDVLEPAPVVNVEGQVFKVSQFFADDLKPLGPVPDFEEGRPMLHPQIVDIAIRLIQEFDKLEIKEQGVDQNTGYATVRGTVLFFLPGLREIVEVMTALRDIEQRHHLTLIPLHSTITIDEQARVFEKPVRGFRKVILSTNIAESSITVPDIKYVIDSCLTKNLVCDLNTNYTHLQLEWASHSNCTQRKGRAGRVSQGRAYFLVTRDFYENNLLDYSLPEMQRCPLETLVLKTKLLDMGEPIALLSQALSPPDLMNIERTILSLKQVGALCITSDGKVKRFDGDLTFVGRVLADLPVDIRVGKLMILGYVFGLLDECIIIGASLSLKSIFATPFQSRLEAFKHKLTWSSGSLSDCQAILHAYKVWEKCKELEEFRRTGCSERQWGEKHFIQTKRINEVHELVRELKQRLEKFNLVKVQPHFDHTQHVHIHNPGELSPKDSLFLKIIMCGAFFPNYFFKKQFDEQDAVRALSNHDPLNTVMVGGLPQNQGVLYRDRLVKMFSVCCPHGHKPTVDCEESRAFIQFPRTDRDTAHTVNPSVCYAVKIRHLRIPLSLEVYDKQATQDMMKLLQDAHEQVASQGFLRTNRVSGAESSPQASSPSTHVTVALPDPSQSVVQVLITEVVNCGHFYAQTRDQRTHCNMVLLTTMLNPVSKLATLMMKPYVGMMCAAPYFDEKESFYRARVEKLEMQNFLIRGAPRTVRVAKVLFVDYGNREAVPVERLKALPPQAVTIPLQAFECELTEIRPSSVKCPDGNWTKEANTVFSSLVMGKVFLAQVFSVVRDVVRVELVQSTPGGAEVSISEQLIHLKLADKAEESFLSKQDHEWRVLEATAASGPRDRDICTAAPQNGISLSVKGPPDSAKRRGRTIKLTGPSNPLEIEFISMTQTGSYRGMQVDPESVNSTAIDADPQNKFVRMMVAAFVGLNPKGMTMIARDTTIMPQIPGMQAVMCLLFSPIVEFRVDKKRTRYTGALCGLGYDPDEHNYGLLTDHDMEVAFDVDIDDEDIHLINRVRHAINLALGSRGSVAEWGPEAVASKIQAPAREQLMRLLHKSREHKEREFFSNDYKWCQLAHHEIVPPDEDFDCDSLTLLPPHPTVHLASDDNMSVDLQRQHIDELHRIATLHMRGPIKCQLCKVVLPNSQLLAVHLETSTHQRREQKVFDHYTDK</sequence>
<evidence type="ECO:0000313" key="19">
    <source>
        <dbReference type="Proteomes" id="UP001374579"/>
    </source>
</evidence>
<dbReference type="PROSITE" id="PS51192">
    <property type="entry name" value="HELICASE_ATP_BIND_1"/>
    <property type="match status" value="1"/>
</dbReference>
<keyword evidence="11" id="KW-0744">Spermatogenesis</keyword>
<keyword evidence="7" id="KW-0221">Differentiation</keyword>
<evidence type="ECO:0000259" key="15">
    <source>
        <dbReference type="PROSITE" id="PS50304"/>
    </source>
</evidence>
<evidence type="ECO:0000256" key="4">
    <source>
        <dbReference type="ARBA" id="ARBA00022473"/>
    </source>
</evidence>
<accession>A0AAN9BKJ7</accession>
<feature type="domain" description="Helicase ATP-binding" evidence="16">
    <location>
        <begin position="152"/>
        <end position="318"/>
    </location>
</feature>
<dbReference type="Pfam" id="PF00270">
    <property type="entry name" value="DEAD"/>
    <property type="match status" value="1"/>
</dbReference>
<dbReference type="Gene3D" id="2.30.30.140">
    <property type="match status" value="1"/>
</dbReference>
<dbReference type="PANTHER" id="PTHR18934:SF113">
    <property type="entry name" value="ATP-DEPENDENT RNA HELICASE TDRD9"/>
    <property type="match status" value="1"/>
</dbReference>
<evidence type="ECO:0000256" key="1">
    <source>
        <dbReference type="ARBA" id="ARBA00004496"/>
    </source>
</evidence>
<dbReference type="SUPFAM" id="SSF63748">
    <property type="entry name" value="Tudor/PWWP/MBT"/>
    <property type="match status" value="1"/>
</dbReference>
<dbReference type="EC" id="3.6.4.13" evidence="3"/>
<dbReference type="GO" id="GO:0003723">
    <property type="term" value="F:RNA binding"/>
    <property type="evidence" value="ECO:0007669"/>
    <property type="project" value="TreeGrafter"/>
</dbReference>
<dbReference type="SMART" id="SM00847">
    <property type="entry name" value="HA2"/>
    <property type="match status" value="1"/>
</dbReference>
<dbReference type="GO" id="GO:0005524">
    <property type="term" value="F:ATP binding"/>
    <property type="evidence" value="ECO:0007669"/>
    <property type="project" value="UniProtKB-KW"/>
</dbReference>
<dbReference type="Gene3D" id="2.40.50.90">
    <property type="match status" value="1"/>
</dbReference>
<dbReference type="InterPro" id="IPR035437">
    <property type="entry name" value="SNase_OB-fold_sf"/>
</dbReference>
<dbReference type="Gene3D" id="1.20.120.1080">
    <property type="match status" value="1"/>
</dbReference>
<evidence type="ECO:0000256" key="2">
    <source>
        <dbReference type="ARBA" id="ARBA00008792"/>
    </source>
</evidence>
<dbReference type="FunFam" id="3.40.50.300:FF:000946">
    <property type="entry name" value="putative ATP-dependent RNA helicase TDRD9"/>
    <property type="match status" value="1"/>
</dbReference>
<dbReference type="Gene3D" id="3.40.50.300">
    <property type="entry name" value="P-loop containing nucleotide triphosphate hydrolases"/>
    <property type="match status" value="2"/>
</dbReference>
<dbReference type="GO" id="GO:0003724">
    <property type="term" value="F:RNA helicase activity"/>
    <property type="evidence" value="ECO:0007669"/>
    <property type="project" value="UniProtKB-EC"/>
</dbReference>
<evidence type="ECO:0000313" key="18">
    <source>
        <dbReference type="EMBL" id="KAK7104950.1"/>
    </source>
</evidence>
<dbReference type="InterPro" id="IPR011545">
    <property type="entry name" value="DEAD/DEAH_box_helicase_dom"/>
</dbReference>
<dbReference type="EMBL" id="JBAMIC010000008">
    <property type="protein sequence ID" value="KAK7104950.1"/>
    <property type="molecule type" value="Genomic_DNA"/>
</dbReference>
<dbReference type="InterPro" id="IPR027417">
    <property type="entry name" value="P-loop_NTPase"/>
</dbReference>
<proteinExistence type="inferred from homology"/>
<evidence type="ECO:0000256" key="6">
    <source>
        <dbReference type="ARBA" id="ARBA00022741"/>
    </source>
</evidence>
<feature type="domain" description="Tudor" evidence="15">
    <location>
        <begin position="971"/>
        <end position="1042"/>
    </location>
</feature>
<protein>
    <recommendedName>
        <fullName evidence="3">RNA helicase</fullName>
        <ecNumber evidence="3">3.6.4.13</ecNumber>
    </recommendedName>
</protein>
<dbReference type="InterPro" id="IPR002999">
    <property type="entry name" value="Tudor"/>
</dbReference>
<dbReference type="GO" id="GO:0051321">
    <property type="term" value="P:meiotic cell cycle"/>
    <property type="evidence" value="ECO:0007669"/>
    <property type="project" value="UniProtKB-KW"/>
</dbReference>
<dbReference type="GO" id="GO:0007283">
    <property type="term" value="P:spermatogenesis"/>
    <property type="evidence" value="ECO:0007669"/>
    <property type="project" value="UniProtKB-KW"/>
</dbReference>
<keyword evidence="6" id="KW-0547">Nucleotide-binding</keyword>
<evidence type="ECO:0000256" key="11">
    <source>
        <dbReference type="ARBA" id="ARBA00022871"/>
    </source>
</evidence>
<dbReference type="InterPro" id="IPR007502">
    <property type="entry name" value="Helicase-assoc_dom"/>
</dbReference>
<dbReference type="GO" id="GO:0031047">
    <property type="term" value="P:regulatory ncRNA-mediated gene silencing"/>
    <property type="evidence" value="ECO:0007669"/>
    <property type="project" value="UniProtKB-KW"/>
</dbReference>
<evidence type="ECO:0000256" key="3">
    <source>
        <dbReference type="ARBA" id="ARBA00012552"/>
    </source>
</evidence>
<feature type="domain" description="Helicase C-terminal" evidence="17">
    <location>
        <begin position="380"/>
        <end position="549"/>
    </location>
</feature>
<evidence type="ECO:0000256" key="13">
    <source>
        <dbReference type="ARBA" id="ARBA00023254"/>
    </source>
</evidence>
<dbReference type="GO" id="GO:0030154">
    <property type="term" value="P:cell differentiation"/>
    <property type="evidence" value="ECO:0007669"/>
    <property type="project" value="UniProtKB-KW"/>
</dbReference>
<dbReference type="PANTHER" id="PTHR18934">
    <property type="entry name" value="ATP-DEPENDENT RNA HELICASE"/>
    <property type="match status" value="1"/>
</dbReference>
<keyword evidence="10" id="KW-0067">ATP-binding</keyword>
<dbReference type="SMART" id="SM00490">
    <property type="entry name" value="HELICc"/>
    <property type="match status" value="1"/>
</dbReference>
<comment type="similarity">
    <text evidence="2">Belongs to the DEAD box helicase family. DEAH subfamily.</text>
</comment>
<keyword evidence="13" id="KW-0469">Meiosis</keyword>
<evidence type="ECO:0000256" key="9">
    <source>
        <dbReference type="ARBA" id="ARBA00022806"/>
    </source>
</evidence>
<dbReference type="GO" id="GO:0016787">
    <property type="term" value="F:hydrolase activity"/>
    <property type="evidence" value="ECO:0007669"/>
    <property type="project" value="UniProtKB-KW"/>
</dbReference>
<gene>
    <name evidence="18" type="ORF">V1264_019586</name>
</gene>
<keyword evidence="12" id="KW-0943">RNA-mediated gene silencing</keyword>
<organism evidence="18 19">
    <name type="scientific">Littorina saxatilis</name>
    <dbReference type="NCBI Taxonomy" id="31220"/>
    <lineage>
        <taxon>Eukaryota</taxon>
        <taxon>Metazoa</taxon>
        <taxon>Spiralia</taxon>
        <taxon>Lophotrochozoa</taxon>
        <taxon>Mollusca</taxon>
        <taxon>Gastropoda</taxon>
        <taxon>Caenogastropoda</taxon>
        <taxon>Littorinimorpha</taxon>
        <taxon>Littorinoidea</taxon>
        <taxon>Littorinidae</taxon>
        <taxon>Littorina</taxon>
    </lineage>
</organism>
<dbReference type="GO" id="GO:0005737">
    <property type="term" value="C:cytoplasm"/>
    <property type="evidence" value="ECO:0007669"/>
    <property type="project" value="UniProtKB-SubCell"/>
</dbReference>
<dbReference type="PROSITE" id="PS50096">
    <property type="entry name" value="IQ"/>
    <property type="match status" value="1"/>
</dbReference>
<keyword evidence="8" id="KW-0378">Hydrolase</keyword>
<dbReference type="PROSITE" id="PS51194">
    <property type="entry name" value="HELICASE_CTER"/>
    <property type="match status" value="1"/>
</dbReference>
<dbReference type="Proteomes" id="UP001374579">
    <property type="component" value="Unassembled WGS sequence"/>
</dbReference>
<name>A0AAN9BKJ7_9CAEN</name>
<dbReference type="InterPro" id="IPR013087">
    <property type="entry name" value="Znf_C2H2_type"/>
</dbReference>
<evidence type="ECO:0000256" key="14">
    <source>
        <dbReference type="ARBA" id="ARBA00047984"/>
    </source>
</evidence>
<dbReference type="CDD" id="cd18791">
    <property type="entry name" value="SF2_C_RHA"/>
    <property type="match status" value="1"/>
</dbReference>
<evidence type="ECO:0000256" key="5">
    <source>
        <dbReference type="ARBA" id="ARBA00022490"/>
    </source>
</evidence>
<dbReference type="SUPFAM" id="SSF52540">
    <property type="entry name" value="P-loop containing nucleoside triphosphate hydrolases"/>
    <property type="match status" value="1"/>
</dbReference>
<evidence type="ECO:0000259" key="16">
    <source>
        <dbReference type="PROSITE" id="PS51192"/>
    </source>
</evidence>
<keyword evidence="9" id="KW-0347">Helicase</keyword>
<keyword evidence="4" id="KW-0217">Developmental protein</keyword>
<dbReference type="PROSITE" id="PS00028">
    <property type="entry name" value="ZINC_FINGER_C2H2_1"/>
    <property type="match status" value="1"/>
</dbReference>
<comment type="caution">
    <text evidence="18">The sequence shown here is derived from an EMBL/GenBank/DDBJ whole genome shotgun (WGS) entry which is preliminary data.</text>
</comment>
<evidence type="ECO:0000256" key="12">
    <source>
        <dbReference type="ARBA" id="ARBA00023158"/>
    </source>
</evidence>